<proteinExistence type="predicted"/>
<protein>
    <recommendedName>
        <fullName evidence="5">NolW-like domain-containing protein</fullName>
    </recommendedName>
</protein>
<dbReference type="GO" id="GO:0009306">
    <property type="term" value="P:protein secretion"/>
    <property type="evidence" value="ECO:0007669"/>
    <property type="project" value="TreeGrafter"/>
</dbReference>
<dbReference type="Pfam" id="PF03958">
    <property type="entry name" value="Secretin_N"/>
    <property type="match status" value="1"/>
</dbReference>
<dbReference type="OrthoDB" id="221929at2"/>
<sequence>MNPSCTSSRIVRWPLVALALALAPSLNAQAPVAEKTITLAFENKPWSEVLDGFAKESGLVMIATEKPTGTVTITSATRQTIAEAIDLLNEALIPRKFILLRINATTFTILSADEKIPDNYVQRIKQDDLSSRAYSEVVEVVIQLKGLKAEEALDPVKQRLGQFGEVKVIDGNRLLIRDTAGNIRTIIKDVNRPCESYGDSLAYTCQSILATDAVLLLTKLLSDRSTTVLPLGSPKSQDDNGRTRLIQITANDRTNTIIITGPPDKLATAEKLLKELDACPPGQKEYQPSEPTLKIYAVPPGTAETLARVLNEYHAGSKFVRIAAIPGKDEVMVLAPACVHVRHFPPSPVVVPMAPCCPPVIVPMAPCFCPQSARVVIVTRTPRPCLLGRFRR</sequence>
<dbReference type="KEGG" id="lrs:PX52LOC_01326"/>
<dbReference type="InterPro" id="IPR005644">
    <property type="entry name" value="NolW-like"/>
</dbReference>
<dbReference type="RefSeq" id="WP_149109328.1">
    <property type="nucleotide sequence ID" value="NZ_CP042425.1"/>
</dbReference>
<accession>A0A5C1ABN0</accession>
<evidence type="ECO:0000259" key="5">
    <source>
        <dbReference type="Pfam" id="PF03958"/>
    </source>
</evidence>
<dbReference type="Gene3D" id="3.30.1370.120">
    <property type="match status" value="2"/>
</dbReference>
<dbReference type="Proteomes" id="UP000324974">
    <property type="component" value="Chromosome"/>
</dbReference>
<keyword evidence="2 4" id="KW-0732">Signal</keyword>
<dbReference type="InterPro" id="IPR050810">
    <property type="entry name" value="Bact_Secretion_Sys_Channel"/>
</dbReference>
<dbReference type="GO" id="GO:0016020">
    <property type="term" value="C:membrane"/>
    <property type="evidence" value="ECO:0007669"/>
    <property type="project" value="UniProtKB-SubCell"/>
</dbReference>
<feature type="signal peptide" evidence="4">
    <location>
        <begin position="1"/>
        <end position="30"/>
    </location>
</feature>
<organism evidence="6 7">
    <name type="scientific">Limnoglobus roseus</name>
    <dbReference type="NCBI Taxonomy" id="2598579"/>
    <lineage>
        <taxon>Bacteria</taxon>
        <taxon>Pseudomonadati</taxon>
        <taxon>Planctomycetota</taxon>
        <taxon>Planctomycetia</taxon>
        <taxon>Gemmatales</taxon>
        <taxon>Gemmataceae</taxon>
        <taxon>Limnoglobus</taxon>
    </lineage>
</organism>
<dbReference type="InterPro" id="IPR038591">
    <property type="entry name" value="NolW-like_sf"/>
</dbReference>
<dbReference type="PANTHER" id="PTHR30332">
    <property type="entry name" value="PROBABLE GENERAL SECRETION PATHWAY PROTEIN D"/>
    <property type="match status" value="1"/>
</dbReference>
<dbReference type="PANTHER" id="PTHR30332:SF24">
    <property type="entry name" value="SECRETIN GSPD-RELATED"/>
    <property type="match status" value="1"/>
</dbReference>
<evidence type="ECO:0000256" key="2">
    <source>
        <dbReference type="ARBA" id="ARBA00022729"/>
    </source>
</evidence>
<keyword evidence="3" id="KW-0472">Membrane</keyword>
<feature type="domain" description="NolW-like" evidence="5">
    <location>
        <begin position="210"/>
        <end position="277"/>
    </location>
</feature>
<dbReference type="AlphaFoldDB" id="A0A5C1ABN0"/>
<dbReference type="GO" id="GO:0015627">
    <property type="term" value="C:type II protein secretion system complex"/>
    <property type="evidence" value="ECO:0007669"/>
    <property type="project" value="TreeGrafter"/>
</dbReference>
<keyword evidence="7" id="KW-1185">Reference proteome</keyword>
<comment type="subcellular location">
    <subcellularLocation>
        <location evidence="1">Membrane</location>
    </subcellularLocation>
</comment>
<evidence type="ECO:0000256" key="1">
    <source>
        <dbReference type="ARBA" id="ARBA00004370"/>
    </source>
</evidence>
<dbReference type="EMBL" id="CP042425">
    <property type="protein sequence ID" value="QEL14438.1"/>
    <property type="molecule type" value="Genomic_DNA"/>
</dbReference>
<evidence type="ECO:0000256" key="4">
    <source>
        <dbReference type="SAM" id="SignalP"/>
    </source>
</evidence>
<feature type="chain" id="PRO_5023096899" description="NolW-like domain-containing protein" evidence="4">
    <location>
        <begin position="31"/>
        <end position="392"/>
    </location>
</feature>
<evidence type="ECO:0000313" key="7">
    <source>
        <dbReference type="Proteomes" id="UP000324974"/>
    </source>
</evidence>
<name>A0A5C1ABN0_9BACT</name>
<evidence type="ECO:0000256" key="3">
    <source>
        <dbReference type="ARBA" id="ARBA00023136"/>
    </source>
</evidence>
<reference evidence="7" key="1">
    <citation type="submission" date="2019-08" db="EMBL/GenBank/DDBJ databases">
        <title>Limnoglobus roseus gen. nov., sp. nov., a novel freshwater planctomycete with a giant genome from the family Gemmataceae.</title>
        <authorList>
            <person name="Kulichevskaya I.S."/>
            <person name="Naumoff D.G."/>
            <person name="Miroshnikov K."/>
            <person name="Ivanova A."/>
            <person name="Philippov D.A."/>
            <person name="Hakobyan A."/>
            <person name="Rijpstra I.C."/>
            <person name="Sinninghe Damste J.S."/>
            <person name="Liesack W."/>
            <person name="Dedysh S.N."/>
        </authorList>
    </citation>
    <scope>NUCLEOTIDE SEQUENCE [LARGE SCALE GENOMIC DNA]</scope>
    <source>
        <strain evidence="7">PX52</strain>
    </source>
</reference>
<gene>
    <name evidence="6" type="ORF">PX52LOC_01326</name>
</gene>
<evidence type="ECO:0000313" key="6">
    <source>
        <dbReference type="EMBL" id="QEL14438.1"/>
    </source>
</evidence>